<protein>
    <submittedName>
        <fullName evidence="4">Maltogenic amylase catalytic region</fullName>
    </submittedName>
</protein>
<dbReference type="PANTHER" id="PTHR10357">
    <property type="entry name" value="ALPHA-AMYLASE FAMILY MEMBER"/>
    <property type="match status" value="1"/>
</dbReference>
<feature type="domain" description="Glycosyl hydrolase family 13 catalytic" evidence="3">
    <location>
        <begin position="147"/>
        <end position="537"/>
    </location>
</feature>
<dbReference type="GO" id="GO:0005975">
    <property type="term" value="P:carbohydrate metabolic process"/>
    <property type="evidence" value="ECO:0007669"/>
    <property type="project" value="InterPro"/>
</dbReference>
<keyword evidence="1" id="KW-0378">Hydrolase</keyword>
<dbReference type="InterPro" id="IPR006047">
    <property type="entry name" value="GH13_cat_dom"/>
</dbReference>
<evidence type="ECO:0000313" key="5">
    <source>
        <dbReference type="Proteomes" id="UP000012015"/>
    </source>
</evidence>
<name>M7N7M9_9MICC</name>
<gene>
    <name evidence="4" type="ORF">ADIAG_02699</name>
</gene>
<dbReference type="STRING" id="1276920.ADIAG_02699"/>
<comment type="caution">
    <text evidence="4">The sequence shown here is derived from an EMBL/GenBank/DDBJ whole genome shotgun (WGS) entry which is preliminary data.</text>
</comment>
<dbReference type="PANTHER" id="PTHR10357:SF210">
    <property type="entry name" value="MALTODEXTRIN GLUCOSIDASE"/>
    <property type="match status" value="1"/>
</dbReference>
<keyword evidence="5" id="KW-1185">Reference proteome</keyword>
<dbReference type="AlphaFoldDB" id="M7N7M9"/>
<dbReference type="Gene3D" id="3.20.20.80">
    <property type="entry name" value="Glycosidases"/>
    <property type="match status" value="1"/>
</dbReference>
<dbReference type="eggNOG" id="COG0366">
    <property type="taxonomic scope" value="Bacteria"/>
</dbReference>
<keyword evidence="2" id="KW-0326">Glycosidase</keyword>
<dbReference type="CDD" id="cd11338">
    <property type="entry name" value="AmyAc_CMD"/>
    <property type="match status" value="1"/>
</dbReference>
<reference evidence="4 5" key="1">
    <citation type="journal article" date="2013" name="Genome Announc.">
        <title>Draft Genome Sequence of Arthrobacter gangotriensis Strain Lz1yT, Isolated from a Penguin Rookery Soil Sample Collected in Antarctica, near the Indian Station Dakshin Gangotri.</title>
        <authorList>
            <person name="Shivaji S."/>
            <person name="Ara S."/>
            <person name="Bandi S."/>
            <person name="Singh A."/>
            <person name="Kumar Pinnaka A."/>
        </authorList>
    </citation>
    <scope>NUCLEOTIDE SEQUENCE [LARGE SCALE GENOMIC DNA]</scope>
    <source>
        <strain evidence="4 5">Lz1y</strain>
    </source>
</reference>
<evidence type="ECO:0000259" key="3">
    <source>
        <dbReference type="SMART" id="SM00642"/>
    </source>
</evidence>
<dbReference type="SUPFAM" id="SSF51445">
    <property type="entry name" value="(Trans)glycosidases"/>
    <property type="match status" value="1"/>
</dbReference>
<dbReference type="EMBL" id="AOCK01000008">
    <property type="protein sequence ID" value="EMQ97759.1"/>
    <property type="molecule type" value="Genomic_DNA"/>
</dbReference>
<dbReference type="SMART" id="SM00642">
    <property type="entry name" value="Aamy"/>
    <property type="match status" value="1"/>
</dbReference>
<dbReference type="GO" id="GO:0004553">
    <property type="term" value="F:hydrolase activity, hydrolyzing O-glycosyl compounds"/>
    <property type="evidence" value="ECO:0007669"/>
    <property type="project" value="InterPro"/>
</dbReference>
<dbReference type="Pfam" id="PF00128">
    <property type="entry name" value="Alpha-amylase"/>
    <property type="match status" value="1"/>
</dbReference>
<evidence type="ECO:0000256" key="2">
    <source>
        <dbReference type="ARBA" id="ARBA00023295"/>
    </source>
</evidence>
<sequence>MPAADMHTIDTSLWLQPHHDGSAVHIHEGTEPALGGELRVRLRVPVGAGAPVAVWLRSLRDGEPHFEAAIHTPGDASHAYFEAPLLLVNPVQRYRWYVQYREHHGSEHHRWLNAAGWHRRDVPDAFDFRIHTGAGTPDWVKESIMYQVFPDRFENSGAAKPKAGWMVSCDWDTAVQGTGEDTSRQFYGGDLPGIESRLGHLAALGATVLYLTPVFPAASNHRYDASSFDEVDPLLGGDAALISLVASAHARGLRVVGDLTANHTGAGHHWFVDAYQNPASPTGQYYYFNQDHSGYEAWLGVSSLPKLNWNSVALRERFIVAQDSVAVRWLKEPFNLDGWRIDVGNMTGRRGSDDLNHEVARMLRRRIEDVKPGAMLLAESTSDAAHDVPGDGWQGVLSYSNFTRPLWQWLARDPDPEAFAWFFGLPQAGPARIDAEDFVATHREMSAGFDWEVRLANANALDTHDTARAASHMIAGGQELAACAQFSFPGIPLVFAGDEFGLHGFNGEDSRTPIPWDEPEKWGADLRGLYSTLARLRTENRALVDGSLRFIQAEGNLLVYLREHATGSVLCLVARGPVAETNLGVLGLAAMESDTVLMSVGTEPELAVNEEGELLAGFEGPGAVFIRAAASAPWISPAPGGPEVAAL</sequence>
<evidence type="ECO:0000256" key="1">
    <source>
        <dbReference type="ARBA" id="ARBA00022801"/>
    </source>
</evidence>
<evidence type="ECO:0000313" key="4">
    <source>
        <dbReference type="EMBL" id="EMQ97759.1"/>
    </source>
</evidence>
<organism evidence="4 5">
    <name type="scientific">Paeniglutamicibacter gangotriensis Lz1y</name>
    <dbReference type="NCBI Taxonomy" id="1276920"/>
    <lineage>
        <taxon>Bacteria</taxon>
        <taxon>Bacillati</taxon>
        <taxon>Actinomycetota</taxon>
        <taxon>Actinomycetes</taxon>
        <taxon>Micrococcales</taxon>
        <taxon>Micrococcaceae</taxon>
        <taxon>Paeniglutamicibacter</taxon>
    </lineage>
</organism>
<dbReference type="Proteomes" id="UP000012015">
    <property type="component" value="Unassembled WGS sequence"/>
</dbReference>
<dbReference type="RefSeq" id="WP_007271869.1">
    <property type="nucleotide sequence ID" value="NZ_AOCK01000008.1"/>
</dbReference>
<proteinExistence type="predicted"/>
<dbReference type="PATRIC" id="fig|1276920.7.peg.2698"/>
<dbReference type="InterPro" id="IPR004185">
    <property type="entry name" value="Glyco_hydro_13_lg-like_dom"/>
</dbReference>
<dbReference type="CDD" id="cd02857">
    <property type="entry name" value="E_set_CDase_PDE_N"/>
    <property type="match status" value="1"/>
</dbReference>
<dbReference type="InterPro" id="IPR017853">
    <property type="entry name" value="GH"/>
</dbReference>
<accession>M7N7M9</accession>